<dbReference type="CDD" id="cd03801">
    <property type="entry name" value="GT4_PimA-like"/>
    <property type="match status" value="1"/>
</dbReference>
<dbReference type="SUPFAM" id="SSF53756">
    <property type="entry name" value="UDP-Glycosyltransferase/glycogen phosphorylase"/>
    <property type="match status" value="1"/>
</dbReference>
<dbReference type="EMBL" id="CADCVC010000148">
    <property type="protein sequence ID" value="CAA9445776.1"/>
    <property type="molecule type" value="Genomic_DNA"/>
</dbReference>
<keyword evidence="2" id="KW-0808">Transferase</keyword>
<sequence length="330" mass="37424">MRELNVLIWQIHGSYLNTLVQSFAGAPYRFYLPTKPGKPEGYGGRGPTYSWSPETVEVPAEEVGDLDLDLVVYQTEKNLFEDAREILTPEQRSLPAIYLEHNTPQGRINDMVHPVDDPGVLLVHVTHFNDLFWDCRETPTRVVDHAVMPSTPEGSYTGEIERGISLVNDMPRRKRVVGGDTFRRASEEVPLDLFGFNSKEVAGGFGDLPQAEVHERMKAYRFYFNPIRYTSLPLSILEAMEIGLPVVALATTELVTVLKDGENGFIDTNVDNLVWRMRRLLSDPEEARRIGDAGRRTVRERFGPERFAADWEAAFEEALKLREMVPCASR</sequence>
<organism evidence="2">
    <name type="scientific">uncultured Rubrobacteraceae bacterium</name>
    <dbReference type="NCBI Taxonomy" id="349277"/>
    <lineage>
        <taxon>Bacteria</taxon>
        <taxon>Bacillati</taxon>
        <taxon>Actinomycetota</taxon>
        <taxon>Rubrobacteria</taxon>
        <taxon>Rubrobacterales</taxon>
        <taxon>Rubrobacteraceae</taxon>
        <taxon>environmental samples</taxon>
    </lineage>
</organism>
<dbReference type="PANTHER" id="PTHR12526">
    <property type="entry name" value="GLYCOSYLTRANSFERASE"/>
    <property type="match status" value="1"/>
</dbReference>
<proteinExistence type="predicted"/>
<accession>A0A6J4QTD1</accession>
<gene>
    <name evidence="2" type="ORF">AVDCRST_MAG80-1755</name>
</gene>
<dbReference type="GO" id="GO:0016757">
    <property type="term" value="F:glycosyltransferase activity"/>
    <property type="evidence" value="ECO:0007669"/>
    <property type="project" value="InterPro"/>
</dbReference>
<protein>
    <submittedName>
        <fullName evidence="2">Glycosyltransferase</fullName>
    </submittedName>
</protein>
<feature type="domain" description="Glycosyl transferase family 1" evidence="1">
    <location>
        <begin position="206"/>
        <end position="296"/>
    </location>
</feature>
<reference evidence="2" key="1">
    <citation type="submission" date="2020-02" db="EMBL/GenBank/DDBJ databases">
        <authorList>
            <person name="Meier V. D."/>
        </authorList>
    </citation>
    <scope>NUCLEOTIDE SEQUENCE</scope>
    <source>
        <strain evidence="2">AVDCRST_MAG80</strain>
    </source>
</reference>
<dbReference type="AlphaFoldDB" id="A0A6J4QTD1"/>
<evidence type="ECO:0000259" key="1">
    <source>
        <dbReference type="Pfam" id="PF00534"/>
    </source>
</evidence>
<dbReference type="InterPro" id="IPR001296">
    <property type="entry name" value="Glyco_trans_1"/>
</dbReference>
<evidence type="ECO:0000313" key="2">
    <source>
        <dbReference type="EMBL" id="CAA9445776.1"/>
    </source>
</evidence>
<dbReference type="Gene3D" id="3.40.50.2000">
    <property type="entry name" value="Glycogen Phosphorylase B"/>
    <property type="match status" value="1"/>
</dbReference>
<dbReference type="Pfam" id="PF00534">
    <property type="entry name" value="Glycos_transf_1"/>
    <property type="match status" value="1"/>
</dbReference>
<name>A0A6J4QTD1_9ACTN</name>
<dbReference type="PANTHER" id="PTHR12526:SF627">
    <property type="entry name" value="D-RHAMNOSYLTRANSFERASE WBPZ"/>
    <property type="match status" value="1"/>
</dbReference>